<comment type="similarity">
    <text evidence="2 4">Belongs to the AB hydrolase superfamily. Lipase family.</text>
</comment>
<evidence type="ECO:0000256" key="1">
    <source>
        <dbReference type="ARBA" id="ARBA00004613"/>
    </source>
</evidence>
<sequence length="217" mass="23674">MKNASIEDFHLIGHSLGCHLAGYAGSFTKSGQVGRITGLDPAIIGFEWSGPESRLDDSDAVFVDVIHTAAGSLGFRNPLGHADFYPNGGFIQPGCGTNLIDQREHIPINLITFTPYVNFLLYRGCSWSIMACSHGRAHHLFAESILTSLFYSYPCTSWAAFTRGNYNGSDMILMGEGTSHEAKGIFCVQTNSKPPYAMGPFFGPFGFFWDTINLLNG</sequence>
<dbReference type="VEuPathDB" id="VectorBase:PPAI001820"/>
<evidence type="ECO:0000256" key="3">
    <source>
        <dbReference type="ARBA" id="ARBA00022525"/>
    </source>
</evidence>
<protein>
    <submittedName>
        <fullName evidence="5">Uncharacterized protein</fullName>
    </submittedName>
</protein>
<dbReference type="InterPro" id="IPR013818">
    <property type="entry name" value="Lipase"/>
</dbReference>
<keyword evidence="6" id="KW-1185">Reference proteome</keyword>
<dbReference type="SUPFAM" id="SSF53474">
    <property type="entry name" value="alpha/beta-Hydrolases"/>
    <property type="match status" value="1"/>
</dbReference>
<dbReference type="Gene3D" id="3.40.50.1820">
    <property type="entry name" value="alpha/beta hydrolase"/>
    <property type="match status" value="1"/>
</dbReference>
<comment type="subcellular location">
    <subcellularLocation>
        <location evidence="1">Secreted</location>
    </subcellularLocation>
</comment>
<dbReference type="Proteomes" id="UP000092462">
    <property type="component" value="Unassembled WGS sequence"/>
</dbReference>
<evidence type="ECO:0000313" key="5">
    <source>
        <dbReference type="EnsemblMetazoa" id="PPAI001820-PA"/>
    </source>
</evidence>
<proteinExistence type="inferred from homology"/>
<name>A0A1B0D397_PHLPP</name>
<dbReference type="GO" id="GO:0016298">
    <property type="term" value="F:lipase activity"/>
    <property type="evidence" value="ECO:0007669"/>
    <property type="project" value="InterPro"/>
</dbReference>
<dbReference type="EMBL" id="AJVK01023379">
    <property type="status" value="NOT_ANNOTATED_CDS"/>
    <property type="molecule type" value="Genomic_DNA"/>
</dbReference>
<dbReference type="VEuPathDB" id="VectorBase:PPAPM1_002108"/>
<dbReference type="GO" id="GO:0016042">
    <property type="term" value="P:lipid catabolic process"/>
    <property type="evidence" value="ECO:0007669"/>
    <property type="project" value="TreeGrafter"/>
</dbReference>
<dbReference type="GO" id="GO:0005615">
    <property type="term" value="C:extracellular space"/>
    <property type="evidence" value="ECO:0007669"/>
    <property type="project" value="TreeGrafter"/>
</dbReference>
<reference evidence="5" key="1">
    <citation type="submission" date="2022-08" db="UniProtKB">
        <authorList>
            <consortium name="EnsemblMetazoa"/>
        </authorList>
    </citation>
    <scope>IDENTIFICATION</scope>
    <source>
        <strain evidence="5">Israel</strain>
    </source>
</reference>
<dbReference type="InterPro" id="IPR029058">
    <property type="entry name" value="AB_hydrolase_fold"/>
</dbReference>
<dbReference type="InterPro" id="IPR000734">
    <property type="entry name" value="TAG_lipase"/>
</dbReference>
<organism evidence="5 6">
    <name type="scientific">Phlebotomus papatasi</name>
    <name type="common">Sandfly</name>
    <dbReference type="NCBI Taxonomy" id="29031"/>
    <lineage>
        <taxon>Eukaryota</taxon>
        <taxon>Metazoa</taxon>
        <taxon>Ecdysozoa</taxon>
        <taxon>Arthropoda</taxon>
        <taxon>Hexapoda</taxon>
        <taxon>Insecta</taxon>
        <taxon>Pterygota</taxon>
        <taxon>Neoptera</taxon>
        <taxon>Endopterygota</taxon>
        <taxon>Diptera</taxon>
        <taxon>Nematocera</taxon>
        <taxon>Psychodoidea</taxon>
        <taxon>Psychodidae</taxon>
        <taxon>Phlebotomus</taxon>
        <taxon>Phlebotomus</taxon>
    </lineage>
</organism>
<evidence type="ECO:0000313" key="6">
    <source>
        <dbReference type="Proteomes" id="UP000092462"/>
    </source>
</evidence>
<dbReference type="Pfam" id="PF00151">
    <property type="entry name" value="Lipase"/>
    <property type="match status" value="1"/>
</dbReference>
<dbReference type="AlphaFoldDB" id="A0A1B0D397"/>
<evidence type="ECO:0000256" key="2">
    <source>
        <dbReference type="ARBA" id="ARBA00010701"/>
    </source>
</evidence>
<keyword evidence="3" id="KW-0964">Secreted</keyword>
<dbReference type="EnsemblMetazoa" id="PPAI001820-RA">
    <property type="protein sequence ID" value="PPAI001820-PA"/>
    <property type="gene ID" value="PPAI001820"/>
</dbReference>
<accession>A0A1B0D397</accession>
<evidence type="ECO:0000256" key="4">
    <source>
        <dbReference type="RuleBase" id="RU004262"/>
    </source>
</evidence>
<dbReference type="PANTHER" id="PTHR11610">
    <property type="entry name" value="LIPASE"/>
    <property type="match status" value="1"/>
</dbReference>